<evidence type="ECO:0000313" key="1">
    <source>
        <dbReference type="EMBL" id="TFK71930.1"/>
    </source>
</evidence>
<gene>
    <name evidence="1" type="ORF">BDN72DRAFT_957659</name>
</gene>
<keyword evidence="2" id="KW-1185">Reference proteome</keyword>
<sequence>MSSTEWILDEVGCIRKSAPSIAPEPVGNAVQRLSKIVEDVHTEIEYWKGQTHRLRIKENEQHEQVKKLNSEVISLKLDKIALKTKVQNVTSEKEKLEEQIAELRSQINKLELENEKLGIEGKKLLVVNDSLVMHCLTIKDVDERAEKELRSRIDEDGGTDNPPSTATQFGDWRDVALMNRNNTDDKK</sequence>
<dbReference type="Proteomes" id="UP000308600">
    <property type="component" value="Unassembled WGS sequence"/>
</dbReference>
<proteinExistence type="predicted"/>
<reference evidence="1 2" key="1">
    <citation type="journal article" date="2019" name="Nat. Ecol. Evol.">
        <title>Megaphylogeny resolves global patterns of mushroom evolution.</title>
        <authorList>
            <person name="Varga T."/>
            <person name="Krizsan K."/>
            <person name="Foldi C."/>
            <person name="Dima B."/>
            <person name="Sanchez-Garcia M."/>
            <person name="Sanchez-Ramirez S."/>
            <person name="Szollosi G.J."/>
            <person name="Szarkandi J.G."/>
            <person name="Papp V."/>
            <person name="Albert L."/>
            <person name="Andreopoulos W."/>
            <person name="Angelini C."/>
            <person name="Antonin V."/>
            <person name="Barry K.W."/>
            <person name="Bougher N.L."/>
            <person name="Buchanan P."/>
            <person name="Buyck B."/>
            <person name="Bense V."/>
            <person name="Catcheside P."/>
            <person name="Chovatia M."/>
            <person name="Cooper J."/>
            <person name="Damon W."/>
            <person name="Desjardin D."/>
            <person name="Finy P."/>
            <person name="Geml J."/>
            <person name="Haridas S."/>
            <person name="Hughes K."/>
            <person name="Justo A."/>
            <person name="Karasinski D."/>
            <person name="Kautmanova I."/>
            <person name="Kiss B."/>
            <person name="Kocsube S."/>
            <person name="Kotiranta H."/>
            <person name="LaButti K.M."/>
            <person name="Lechner B.E."/>
            <person name="Liimatainen K."/>
            <person name="Lipzen A."/>
            <person name="Lukacs Z."/>
            <person name="Mihaltcheva S."/>
            <person name="Morgado L.N."/>
            <person name="Niskanen T."/>
            <person name="Noordeloos M.E."/>
            <person name="Ohm R.A."/>
            <person name="Ortiz-Santana B."/>
            <person name="Ovrebo C."/>
            <person name="Racz N."/>
            <person name="Riley R."/>
            <person name="Savchenko A."/>
            <person name="Shiryaev A."/>
            <person name="Soop K."/>
            <person name="Spirin V."/>
            <person name="Szebenyi C."/>
            <person name="Tomsovsky M."/>
            <person name="Tulloss R.E."/>
            <person name="Uehling J."/>
            <person name="Grigoriev I.V."/>
            <person name="Vagvolgyi C."/>
            <person name="Papp T."/>
            <person name="Martin F.M."/>
            <person name="Miettinen O."/>
            <person name="Hibbett D.S."/>
            <person name="Nagy L.G."/>
        </authorList>
    </citation>
    <scope>NUCLEOTIDE SEQUENCE [LARGE SCALE GENOMIC DNA]</scope>
    <source>
        <strain evidence="1 2">NL-1719</strain>
    </source>
</reference>
<name>A0ACD3B2A1_9AGAR</name>
<organism evidence="1 2">
    <name type="scientific">Pluteus cervinus</name>
    <dbReference type="NCBI Taxonomy" id="181527"/>
    <lineage>
        <taxon>Eukaryota</taxon>
        <taxon>Fungi</taxon>
        <taxon>Dikarya</taxon>
        <taxon>Basidiomycota</taxon>
        <taxon>Agaricomycotina</taxon>
        <taxon>Agaricomycetes</taxon>
        <taxon>Agaricomycetidae</taxon>
        <taxon>Agaricales</taxon>
        <taxon>Pluteineae</taxon>
        <taxon>Pluteaceae</taxon>
        <taxon>Pluteus</taxon>
    </lineage>
</organism>
<protein>
    <submittedName>
        <fullName evidence="1">Uncharacterized protein</fullName>
    </submittedName>
</protein>
<dbReference type="EMBL" id="ML208291">
    <property type="protein sequence ID" value="TFK71930.1"/>
    <property type="molecule type" value="Genomic_DNA"/>
</dbReference>
<accession>A0ACD3B2A1</accession>
<evidence type="ECO:0000313" key="2">
    <source>
        <dbReference type="Proteomes" id="UP000308600"/>
    </source>
</evidence>